<dbReference type="Proteomes" id="UP001055013">
    <property type="component" value="Unassembled WGS sequence"/>
</dbReference>
<reference evidence="1" key="1">
    <citation type="submission" date="2021-09" db="EMBL/GenBank/DDBJ databases">
        <title>Isolation and characterization of 3-chlorobenzoate degrading bacteria from soils in Shizuoka.</title>
        <authorList>
            <person name="Ifat A."/>
            <person name="Ogawa N."/>
            <person name="Kimbara K."/>
            <person name="Moriuchi R."/>
            <person name="Dohra H."/>
            <person name="Shintani M."/>
        </authorList>
    </citation>
    <scope>NUCLEOTIDE SEQUENCE</scope>
    <source>
        <strain evidence="1">19CS2-2</strain>
    </source>
</reference>
<gene>
    <name evidence="1" type="ORF">CBA19CS22_29790</name>
</gene>
<keyword evidence="2" id="KW-1185">Reference proteome</keyword>
<protein>
    <submittedName>
        <fullName evidence="1">Uncharacterized protein</fullName>
    </submittedName>
</protein>
<sequence>MTITQYQTNEIAITLPVTEFIDSTFNAIRFPSLEASLVISRGVMPEGTTVESIIDDQIQKLGAQVRDLHFSMRQSVKTGTGQTLPALEMQSRFTRGNDTVHQYQLAFVVHCG</sequence>
<organism evidence="1 2">
    <name type="scientific">Caballeronia novacaledonica</name>
    <dbReference type="NCBI Taxonomy" id="1544861"/>
    <lineage>
        <taxon>Bacteria</taxon>
        <taxon>Pseudomonadati</taxon>
        <taxon>Pseudomonadota</taxon>
        <taxon>Betaproteobacteria</taxon>
        <taxon>Burkholderiales</taxon>
        <taxon>Burkholderiaceae</taxon>
        <taxon>Caballeronia</taxon>
    </lineage>
</organism>
<evidence type="ECO:0000313" key="2">
    <source>
        <dbReference type="Proteomes" id="UP001055013"/>
    </source>
</evidence>
<proteinExistence type="predicted"/>
<name>A0ACB5R1D4_9BURK</name>
<comment type="caution">
    <text evidence="1">The sequence shown here is derived from an EMBL/GenBank/DDBJ whole genome shotgun (WGS) entry which is preliminary data.</text>
</comment>
<evidence type="ECO:0000313" key="1">
    <source>
        <dbReference type="EMBL" id="GJH20822.1"/>
    </source>
</evidence>
<accession>A0ACB5R1D4</accession>
<dbReference type="EMBL" id="BPUR01000022">
    <property type="protein sequence ID" value="GJH20822.1"/>
    <property type="molecule type" value="Genomic_DNA"/>
</dbReference>